<dbReference type="EMBL" id="CAXIEN010000376">
    <property type="protein sequence ID" value="CAL1295651.1"/>
    <property type="molecule type" value="Genomic_DNA"/>
</dbReference>
<organism evidence="2 3">
    <name type="scientific">Larinioides sclopetarius</name>
    <dbReference type="NCBI Taxonomy" id="280406"/>
    <lineage>
        <taxon>Eukaryota</taxon>
        <taxon>Metazoa</taxon>
        <taxon>Ecdysozoa</taxon>
        <taxon>Arthropoda</taxon>
        <taxon>Chelicerata</taxon>
        <taxon>Arachnida</taxon>
        <taxon>Araneae</taxon>
        <taxon>Araneomorphae</taxon>
        <taxon>Entelegynae</taxon>
        <taxon>Araneoidea</taxon>
        <taxon>Araneidae</taxon>
        <taxon>Larinioides</taxon>
    </lineage>
</organism>
<gene>
    <name evidence="2" type="ORF">LARSCL_LOCUS19394</name>
</gene>
<accession>A0AAV2BHE9</accession>
<proteinExistence type="predicted"/>
<protein>
    <submittedName>
        <fullName evidence="2">Uncharacterized protein</fullName>
    </submittedName>
</protein>
<dbReference type="Proteomes" id="UP001497382">
    <property type="component" value="Unassembled WGS sequence"/>
</dbReference>
<reference evidence="2 3" key="1">
    <citation type="submission" date="2024-04" db="EMBL/GenBank/DDBJ databases">
        <authorList>
            <person name="Rising A."/>
            <person name="Reimegard J."/>
            <person name="Sonavane S."/>
            <person name="Akerstrom W."/>
            <person name="Nylinder S."/>
            <person name="Hedman E."/>
            <person name="Kallberg Y."/>
        </authorList>
    </citation>
    <scope>NUCLEOTIDE SEQUENCE [LARGE SCALE GENOMIC DNA]</scope>
</reference>
<keyword evidence="3" id="KW-1185">Reference proteome</keyword>
<feature type="compositionally biased region" description="Polar residues" evidence="1">
    <location>
        <begin position="32"/>
        <end position="44"/>
    </location>
</feature>
<name>A0AAV2BHE9_9ARAC</name>
<feature type="region of interest" description="Disordered" evidence="1">
    <location>
        <begin position="32"/>
        <end position="51"/>
    </location>
</feature>
<sequence length="78" mass="8505">MRDDKNSIVRCGDLTLSVGKTSGKCAVCTADGSSSQTNTINRPSSRFERHRRSSGAEEVLVVSFPLKHFYLELTVGAE</sequence>
<evidence type="ECO:0000313" key="2">
    <source>
        <dbReference type="EMBL" id="CAL1295651.1"/>
    </source>
</evidence>
<evidence type="ECO:0000313" key="3">
    <source>
        <dbReference type="Proteomes" id="UP001497382"/>
    </source>
</evidence>
<dbReference type="AlphaFoldDB" id="A0AAV2BHE9"/>
<evidence type="ECO:0000256" key="1">
    <source>
        <dbReference type="SAM" id="MobiDB-lite"/>
    </source>
</evidence>
<comment type="caution">
    <text evidence="2">The sequence shown here is derived from an EMBL/GenBank/DDBJ whole genome shotgun (WGS) entry which is preliminary data.</text>
</comment>